<evidence type="ECO:0000256" key="5">
    <source>
        <dbReference type="ARBA" id="ARBA00022912"/>
    </source>
</evidence>
<dbReference type="EMBL" id="UFQT01001252">
    <property type="protein sequence ID" value="SSX29654.1"/>
    <property type="molecule type" value="Genomic_DNA"/>
</dbReference>
<dbReference type="PROSITE" id="PS50002">
    <property type="entry name" value="SH3"/>
    <property type="match status" value="1"/>
</dbReference>
<comment type="catalytic activity">
    <reaction evidence="8">
        <text>ecdysone 22-phosphate + H2O = ecdysone + phosphate</text>
        <dbReference type="Rhea" id="RHEA:63576"/>
        <dbReference type="ChEBI" id="CHEBI:15377"/>
        <dbReference type="ChEBI" id="CHEBI:16688"/>
        <dbReference type="ChEBI" id="CHEBI:43474"/>
        <dbReference type="ChEBI" id="CHEBI:147380"/>
    </reaction>
</comment>
<feature type="region of interest" description="Disordered" evidence="12">
    <location>
        <begin position="1"/>
        <end position="20"/>
    </location>
</feature>
<proteinExistence type="predicted"/>
<dbReference type="InterPro" id="IPR036028">
    <property type="entry name" value="SH3-like_dom_sf"/>
</dbReference>
<dbReference type="Pfam" id="PF00300">
    <property type="entry name" value="His_Phos_1"/>
    <property type="match status" value="1"/>
</dbReference>
<evidence type="ECO:0000259" key="14">
    <source>
        <dbReference type="PROSITE" id="PS50030"/>
    </source>
</evidence>
<dbReference type="InterPro" id="IPR015940">
    <property type="entry name" value="UBA"/>
</dbReference>
<dbReference type="GO" id="GO:0004721">
    <property type="term" value="F:phosphoprotein phosphatase activity"/>
    <property type="evidence" value="ECO:0007669"/>
    <property type="project" value="UniProtKB-KW"/>
</dbReference>
<comment type="catalytic activity">
    <reaction evidence="7">
        <text>2-deoxyecdysone 22-phosphate + H2O = 2-deoxyecdysone + phosphate</text>
        <dbReference type="Rhea" id="RHEA:63584"/>
        <dbReference type="ChEBI" id="CHEBI:15377"/>
        <dbReference type="ChEBI" id="CHEBI:19566"/>
        <dbReference type="ChEBI" id="CHEBI:43474"/>
        <dbReference type="ChEBI" id="CHEBI:147386"/>
    </reaction>
</comment>
<feature type="domain" description="UBA" evidence="14">
    <location>
        <begin position="15"/>
        <end position="59"/>
    </location>
</feature>
<dbReference type="SUPFAM" id="SSF50044">
    <property type="entry name" value="SH3-domain"/>
    <property type="match status" value="1"/>
</dbReference>
<evidence type="ECO:0000259" key="13">
    <source>
        <dbReference type="PROSITE" id="PS50002"/>
    </source>
</evidence>
<dbReference type="InterPro" id="IPR051710">
    <property type="entry name" value="Phosphatase_SH3-domain"/>
</dbReference>
<dbReference type="InterPro" id="IPR013078">
    <property type="entry name" value="His_Pase_superF_clade-1"/>
</dbReference>
<dbReference type="Gene3D" id="2.30.30.40">
    <property type="entry name" value="SH3 Domains"/>
    <property type="match status" value="1"/>
</dbReference>
<feature type="compositionally biased region" description="Polar residues" evidence="12">
    <location>
        <begin position="10"/>
        <end position="20"/>
    </location>
</feature>
<name>A0A336KX06_CULSO</name>
<dbReference type="Pfam" id="PF14604">
    <property type="entry name" value="SH3_9"/>
    <property type="match status" value="1"/>
</dbReference>
<protein>
    <recommendedName>
        <fullName evidence="9">Ecdysteroid-phosphate phosphatase</fullName>
    </recommendedName>
    <alternativeName>
        <fullName evidence="10">Protein UBASH3A homolog</fullName>
    </alternativeName>
</protein>
<keyword evidence="2 11" id="KW-0728">SH3 domain</keyword>
<dbReference type="SUPFAM" id="SSF53254">
    <property type="entry name" value="Phosphoglycerate mutase-like"/>
    <property type="match status" value="1"/>
</dbReference>
<dbReference type="PROSITE" id="PS50030">
    <property type="entry name" value="UBA"/>
    <property type="match status" value="1"/>
</dbReference>
<dbReference type="PANTHER" id="PTHR16469">
    <property type="entry name" value="UBIQUITIN-ASSOCIATED AND SH3 DOMAIN-CONTAINING BA-RELATED"/>
    <property type="match status" value="1"/>
</dbReference>
<reference evidence="16" key="2">
    <citation type="submission" date="2018-07" db="EMBL/GenBank/DDBJ databases">
        <authorList>
            <person name="Quirk P.G."/>
            <person name="Krulwich T.A."/>
        </authorList>
    </citation>
    <scope>NUCLEOTIDE SEQUENCE</scope>
</reference>
<dbReference type="CDD" id="cd07067">
    <property type="entry name" value="HP_PGM_like"/>
    <property type="match status" value="1"/>
</dbReference>
<dbReference type="InterPro" id="IPR009060">
    <property type="entry name" value="UBA-like_sf"/>
</dbReference>
<dbReference type="GO" id="GO:0102531">
    <property type="term" value="F:ecdysteroid-phosphate phosphatase activity"/>
    <property type="evidence" value="ECO:0007669"/>
    <property type="project" value="UniProtKB-ARBA"/>
</dbReference>
<dbReference type="EMBL" id="UFQS01001252">
    <property type="protein sequence ID" value="SSX09931.1"/>
    <property type="molecule type" value="Genomic_DNA"/>
</dbReference>
<keyword evidence="3" id="KW-0963">Cytoplasm</keyword>
<dbReference type="PANTHER" id="PTHR16469:SF27">
    <property type="entry name" value="UBIQUITIN-ASSOCIATED AND SH3 DOMAIN-CONTAINING BA-RELATED"/>
    <property type="match status" value="1"/>
</dbReference>
<evidence type="ECO:0000256" key="12">
    <source>
        <dbReference type="SAM" id="MobiDB-lite"/>
    </source>
</evidence>
<dbReference type="CDD" id="cd11791">
    <property type="entry name" value="SH3_UBASH3"/>
    <property type="match status" value="1"/>
</dbReference>
<evidence type="ECO:0000256" key="1">
    <source>
        <dbReference type="ARBA" id="ARBA00004514"/>
    </source>
</evidence>
<dbReference type="SUPFAM" id="SSF46934">
    <property type="entry name" value="UBA-like"/>
    <property type="match status" value="1"/>
</dbReference>
<dbReference type="SMART" id="SM00326">
    <property type="entry name" value="SH3"/>
    <property type="match status" value="1"/>
</dbReference>
<evidence type="ECO:0000256" key="2">
    <source>
        <dbReference type="ARBA" id="ARBA00022443"/>
    </source>
</evidence>
<dbReference type="CDD" id="cd14301">
    <property type="entry name" value="UBA_UBS3B"/>
    <property type="match status" value="1"/>
</dbReference>
<evidence type="ECO:0000256" key="3">
    <source>
        <dbReference type="ARBA" id="ARBA00022490"/>
    </source>
</evidence>
<feature type="domain" description="SH3" evidence="13">
    <location>
        <begin position="275"/>
        <end position="340"/>
    </location>
</feature>
<evidence type="ECO:0000256" key="7">
    <source>
        <dbReference type="ARBA" id="ARBA00051991"/>
    </source>
</evidence>
<dbReference type="Gene3D" id="1.10.8.10">
    <property type="entry name" value="DNA helicase RuvA subunit, C-terminal domain"/>
    <property type="match status" value="1"/>
</dbReference>
<dbReference type="VEuPathDB" id="VectorBase:CSON001582"/>
<evidence type="ECO:0000313" key="15">
    <source>
        <dbReference type="EMBL" id="SSX09931.1"/>
    </source>
</evidence>
<dbReference type="GO" id="GO:0005829">
    <property type="term" value="C:cytosol"/>
    <property type="evidence" value="ECO:0007669"/>
    <property type="project" value="UniProtKB-SubCell"/>
</dbReference>
<organism evidence="15">
    <name type="scientific">Culicoides sonorensis</name>
    <name type="common">Biting midge</name>
    <dbReference type="NCBI Taxonomy" id="179676"/>
    <lineage>
        <taxon>Eukaryota</taxon>
        <taxon>Metazoa</taxon>
        <taxon>Ecdysozoa</taxon>
        <taxon>Arthropoda</taxon>
        <taxon>Hexapoda</taxon>
        <taxon>Insecta</taxon>
        <taxon>Pterygota</taxon>
        <taxon>Neoptera</taxon>
        <taxon>Endopterygota</taxon>
        <taxon>Diptera</taxon>
        <taxon>Nematocera</taxon>
        <taxon>Chironomoidea</taxon>
        <taxon>Ceratopogonidae</taxon>
        <taxon>Ceratopogoninae</taxon>
        <taxon>Culicoides</taxon>
        <taxon>Monoculicoides</taxon>
    </lineage>
</organism>
<dbReference type="InterPro" id="IPR001452">
    <property type="entry name" value="SH3_domain"/>
</dbReference>
<comment type="subcellular location">
    <subcellularLocation>
        <location evidence="1">Cytoplasm</location>
        <location evidence="1">Cytosol</location>
    </subcellularLocation>
</comment>
<sequence>MAALPPRRLNTPSKQTNKQQQTELQILLQMGVPKARAEKALASTGHRGVQLASDWLLAHVNDPFLDDEIPREYILYVCPTGPLLYELEKFWIESKTCCGWNGAHNFIPHITLVSFFKAPDECALQLSNTLKQVVENMGPVLNKPITLERYISQHFMGLFVPENDAEYLKQIALQFVKDVSHSIMSDTNEHLDALVTCFPWCAVTSARCIPKSSRCFWVLLFTISLESHVKSLHLTLAYQFPQSHYNCLKALVEKLETNHAANWELRLYSRDARLATRQVYKVLYPHRSEHPDELELRIGDYIYINPDSIQTTNDGWVDGISWLTGISGYLPENYVERTAESEAWTVHCVMDLSQFDFDESEDDKTVDVDDVDGRDMISQAETASVRDPESLEDKIEENLVKNLDQLDIISNPSKFMEKNSSNLSLNSISSEITLHSKSSPNRSNSRKIYIMRHGERVDFTFGDYIPLCFDSSGNYHQKDLNLPEIFPAKKNGYASWSKDSPLTNIGIYQAKLVGCAFKKDGIKIDTVYCSPAYRCVQTCDALLEGLGIKNQVKIFIEPCLFEWLAWYQDGFPEFFEPEELQELGFNIDLNYKPIYNLTELKSKLDENIEEFYERNFKLPETFIKDQTLGSALLVGHAITLDTCSRKLLGKELRKPSDIAKLMHKIPFCSLIAMESNNESLSWTLTEPPLCQITHMNNQRFDWHVIEP</sequence>
<dbReference type="GO" id="GO:0003993">
    <property type="term" value="F:acid phosphatase activity"/>
    <property type="evidence" value="ECO:0007669"/>
    <property type="project" value="UniProtKB-ARBA"/>
</dbReference>
<evidence type="ECO:0000256" key="11">
    <source>
        <dbReference type="PROSITE-ProRule" id="PRU00192"/>
    </source>
</evidence>
<reference evidence="15" key="1">
    <citation type="submission" date="2018-04" db="EMBL/GenBank/DDBJ databases">
        <authorList>
            <person name="Go L.Y."/>
            <person name="Mitchell J.A."/>
        </authorList>
    </citation>
    <scope>NUCLEOTIDE SEQUENCE</scope>
    <source>
        <tissue evidence="15">Whole organism</tissue>
    </source>
</reference>
<evidence type="ECO:0000256" key="10">
    <source>
        <dbReference type="ARBA" id="ARBA00083868"/>
    </source>
</evidence>
<accession>A0A336KX06</accession>
<evidence type="ECO:0000256" key="8">
    <source>
        <dbReference type="ARBA" id="ARBA00052011"/>
    </source>
</evidence>
<keyword evidence="4" id="KW-0378">Hydrolase</keyword>
<comment type="catalytic activity">
    <reaction evidence="6">
        <text>20-hydroxyecdysone 22-phosphate + H2O = 20-hydroxyecdysone + phosphate</text>
        <dbReference type="Rhea" id="RHEA:63580"/>
        <dbReference type="ChEBI" id="CHEBI:15377"/>
        <dbReference type="ChEBI" id="CHEBI:16587"/>
        <dbReference type="ChEBI" id="CHEBI:43474"/>
        <dbReference type="ChEBI" id="CHEBI:147382"/>
    </reaction>
</comment>
<keyword evidence="5" id="KW-0904">Protein phosphatase</keyword>
<evidence type="ECO:0000313" key="16">
    <source>
        <dbReference type="EMBL" id="SSX29654.1"/>
    </source>
</evidence>
<dbReference type="Gene3D" id="3.40.50.1240">
    <property type="entry name" value="Phosphoglycerate mutase-like"/>
    <property type="match status" value="1"/>
</dbReference>
<evidence type="ECO:0000256" key="6">
    <source>
        <dbReference type="ARBA" id="ARBA00050567"/>
    </source>
</evidence>
<dbReference type="FunFam" id="3.40.50.1240:FF:000032">
    <property type="entry name" value="Blast:Protein UBASH3A homolog"/>
    <property type="match status" value="1"/>
</dbReference>
<dbReference type="InterPro" id="IPR029033">
    <property type="entry name" value="His_PPase_superfam"/>
</dbReference>
<dbReference type="Pfam" id="PF22562">
    <property type="entry name" value="UBA_7"/>
    <property type="match status" value="1"/>
</dbReference>
<evidence type="ECO:0000256" key="4">
    <source>
        <dbReference type="ARBA" id="ARBA00022801"/>
    </source>
</evidence>
<dbReference type="FunFam" id="1.10.8.10:FF:000053">
    <property type="entry name" value="Ubiquitin-associated and SH3 domain-containing, A"/>
    <property type="match status" value="1"/>
</dbReference>
<gene>
    <name evidence="15" type="primary">CSON001582</name>
</gene>
<evidence type="ECO:0000256" key="9">
    <source>
        <dbReference type="ARBA" id="ARBA00074288"/>
    </source>
</evidence>
<dbReference type="AlphaFoldDB" id="A0A336KX06"/>